<reference evidence="1" key="1">
    <citation type="journal article" date="2014" name="Front. Microbiol.">
        <title>High frequency of phylogenetically diverse reductive dehalogenase-homologous genes in deep subseafloor sedimentary metagenomes.</title>
        <authorList>
            <person name="Kawai M."/>
            <person name="Futagami T."/>
            <person name="Toyoda A."/>
            <person name="Takaki Y."/>
            <person name="Nishi S."/>
            <person name="Hori S."/>
            <person name="Arai W."/>
            <person name="Tsubouchi T."/>
            <person name="Morono Y."/>
            <person name="Uchiyama I."/>
            <person name="Ito T."/>
            <person name="Fujiyama A."/>
            <person name="Inagaki F."/>
            <person name="Takami H."/>
        </authorList>
    </citation>
    <scope>NUCLEOTIDE SEQUENCE</scope>
    <source>
        <strain evidence="1">Expedition CK06-06</strain>
    </source>
</reference>
<feature type="non-terminal residue" evidence="1">
    <location>
        <position position="1"/>
    </location>
</feature>
<gene>
    <name evidence="1" type="ORF">S01H1_33509</name>
</gene>
<dbReference type="EMBL" id="BARS01020812">
    <property type="protein sequence ID" value="GAG11610.1"/>
    <property type="molecule type" value="Genomic_DNA"/>
</dbReference>
<dbReference type="AlphaFoldDB" id="X0V0K0"/>
<protein>
    <submittedName>
        <fullName evidence="1">Uncharacterized protein</fullName>
    </submittedName>
</protein>
<proteinExistence type="predicted"/>
<comment type="caution">
    <text evidence="1">The sequence shown here is derived from an EMBL/GenBank/DDBJ whole genome shotgun (WGS) entry which is preliminary data.</text>
</comment>
<sequence>FILSGDALFALTDTGGAETATAIPSVPTLTAWHKYKILAYRNAVEFWVDGVMEVRHTTTPGPDEDLPDINAHGNFLITTDGVGVGAAELHIATISIRPGVLV</sequence>
<evidence type="ECO:0000313" key="1">
    <source>
        <dbReference type="EMBL" id="GAG11610.1"/>
    </source>
</evidence>
<organism evidence="1">
    <name type="scientific">marine sediment metagenome</name>
    <dbReference type="NCBI Taxonomy" id="412755"/>
    <lineage>
        <taxon>unclassified sequences</taxon>
        <taxon>metagenomes</taxon>
        <taxon>ecological metagenomes</taxon>
    </lineage>
</organism>
<name>X0V0K0_9ZZZZ</name>
<accession>X0V0K0</accession>